<protein>
    <recommendedName>
        <fullName evidence="11">Cysteine protease</fullName>
    </recommendedName>
</protein>
<dbReference type="SUPFAM" id="SSF54001">
    <property type="entry name" value="Cysteine proteinases"/>
    <property type="match status" value="1"/>
</dbReference>
<reference evidence="9" key="1">
    <citation type="submission" date="2022-08" db="EMBL/GenBank/DDBJ databases">
        <authorList>
            <person name="Marques A."/>
        </authorList>
    </citation>
    <scope>NUCLEOTIDE SEQUENCE</scope>
    <source>
        <strain evidence="9">RhyPub2mFocal</strain>
        <tissue evidence="9">Leaves</tissue>
    </source>
</reference>
<dbReference type="CDD" id="cd02248">
    <property type="entry name" value="Peptidase_C1A"/>
    <property type="match status" value="1"/>
</dbReference>
<evidence type="ECO:0000313" key="10">
    <source>
        <dbReference type="Proteomes" id="UP001140206"/>
    </source>
</evidence>
<evidence type="ECO:0000256" key="1">
    <source>
        <dbReference type="ARBA" id="ARBA00008455"/>
    </source>
</evidence>
<dbReference type="InterPro" id="IPR013128">
    <property type="entry name" value="Peptidase_C1A"/>
</dbReference>
<dbReference type="AlphaFoldDB" id="A0AAV8GMV9"/>
<evidence type="ECO:0000256" key="2">
    <source>
        <dbReference type="ARBA" id="ARBA00022670"/>
    </source>
</evidence>
<proteinExistence type="inferred from homology"/>
<organism evidence="9 10">
    <name type="scientific">Rhynchospora pubera</name>
    <dbReference type="NCBI Taxonomy" id="906938"/>
    <lineage>
        <taxon>Eukaryota</taxon>
        <taxon>Viridiplantae</taxon>
        <taxon>Streptophyta</taxon>
        <taxon>Embryophyta</taxon>
        <taxon>Tracheophyta</taxon>
        <taxon>Spermatophyta</taxon>
        <taxon>Magnoliopsida</taxon>
        <taxon>Liliopsida</taxon>
        <taxon>Poales</taxon>
        <taxon>Cyperaceae</taxon>
        <taxon>Cyperoideae</taxon>
        <taxon>Rhynchosporeae</taxon>
        <taxon>Rhynchospora</taxon>
    </lineage>
</organism>
<sequence>MLLLFGALVSSSPIEDPLLPVYEKWMSDFDRVYQTDTEKQQRFEVFKANYQFIQSMKTRSDLTYTVDLNEFADLANDEFIAKHAGFKSSNAPKKAIHPESANLTTTPTCVDWRTSGCVTPVKDQGSCGADWAIAVAEAIEALCKIKTGTCVSLSEQELIDCVSSCYGCNGGYVDYAFQWIQMNGGITTEANYPYKGITGTCNYNKTNDHACTICGYQDVTPNCESCLMNAVAIQPVVAVIEASGSAFQFYSGGIFTGPCGTNLDHAVLIVGYCSSSTTHYWIVKNSWGTSWGESGYIRMQKDISRTTGLCGIAMEASYPVAC</sequence>
<evidence type="ECO:0000313" key="9">
    <source>
        <dbReference type="EMBL" id="KAJ4805206.1"/>
    </source>
</evidence>
<dbReference type="InterPro" id="IPR039417">
    <property type="entry name" value="Peptidase_C1A_papain-like"/>
</dbReference>
<dbReference type="Pfam" id="PF08246">
    <property type="entry name" value="Inhibitor_I29"/>
    <property type="match status" value="1"/>
</dbReference>
<evidence type="ECO:0008006" key="11">
    <source>
        <dbReference type="Google" id="ProtNLM"/>
    </source>
</evidence>
<feature type="domain" description="Peptidase C1A papain C-terminal" evidence="7">
    <location>
        <begin position="106"/>
        <end position="320"/>
    </location>
</feature>
<dbReference type="PANTHER" id="PTHR12411">
    <property type="entry name" value="CYSTEINE PROTEASE FAMILY C1-RELATED"/>
    <property type="match status" value="1"/>
</dbReference>
<comment type="caution">
    <text evidence="9">The sequence shown here is derived from an EMBL/GenBank/DDBJ whole genome shotgun (WGS) entry which is preliminary data.</text>
</comment>
<dbReference type="InterPro" id="IPR013201">
    <property type="entry name" value="Prot_inhib_I29"/>
</dbReference>
<dbReference type="FunFam" id="3.90.70.10:FF:000067">
    <property type="entry name" value="Senescence-specific cysteine protease"/>
    <property type="match status" value="1"/>
</dbReference>
<keyword evidence="3" id="KW-0732">Signal</keyword>
<dbReference type="SMART" id="SM00645">
    <property type="entry name" value="Pept_C1"/>
    <property type="match status" value="1"/>
</dbReference>
<evidence type="ECO:0000259" key="8">
    <source>
        <dbReference type="SMART" id="SM00848"/>
    </source>
</evidence>
<dbReference type="InterPro" id="IPR038765">
    <property type="entry name" value="Papain-like_cys_pep_sf"/>
</dbReference>
<dbReference type="SMART" id="SM00848">
    <property type="entry name" value="Inhibitor_I29"/>
    <property type="match status" value="1"/>
</dbReference>
<dbReference type="GO" id="GO:0008234">
    <property type="term" value="F:cysteine-type peptidase activity"/>
    <property type="evidence" value="ECO:0007669"/>
    <property type="project" value="UniProtKB-KW"/>
</dbReference>
<evidence type="ECO:0000256" key="4">
    <source>
        <dbReference type="ARBA" id="ARBA00022801"/>
    </source>
</evidence>
<name>A0AAV8GMV9_9POAL</name>
<dbReference type="PRINTS" id="PR00705">
    <property type="entry name" value="PAPAIN"/>
</dbReference>
<keyword evidence="4" id="KW-0378">Hydrolase</keyword>
<keyword evidence="2" id="KW-0645">Protease</keyword>
<dbReference type="PROSITE" id="PS00640">
    <property type="entry name" value="THIOL_PROTEASE_ASN"/>
    <property type="match status" value="1"/>
</dbReference>
<dbReference type="GO" id="GO:0006508">
    <property type="term" value="P:proteolysis"/>
    <property type="evidence" value="ECO:0007669"/>
    <property type="project" value="UniProtKB-KW"/>
</dbReference>
<evidence type="ECO:0000256" key="6">
    <source>
        <dbReference type="ARBA" id="ARBA00023157"/>
    </source>
</evidence>
<keyword evidence="6" id="KW-1015">Disulfide bond</keyword>
<accession>A0AAV8GMV9</accession>
<comment type="similarity">
    <text evidence="1">Belongs to the peptidase C1 family.</text>
</comment>
<gene>
    <name evidence="9" type="ORF">LUZ62_017772</name>
</gene>
<evidence type="ECO:0000256" key="5">
    <source>
        <dbReference type="ARBA" id="ARBA00022807"/>
    </source>
</evidence>
<dbReference type="InterPro" id="IPR025661">
    <property type="entry name" value="Pept_asp_AS"/>
</dbReference>
<dbReference type="Proteomes" id="UP001140206">
    <property type="component" value="Chromosome 1"/>
</dbReference>
<dbReference type="Gene3D" id="3.90.70.10">
    <property type="entry name" value="Cysteine proteinases"/>
    <property type="match status" value="1"/>
</dbReference>
<evidence type="ECO:0000256" key="3">
    <source>
        <dbReference type="ARBA" id="ARBA00022729"/>
    </source>
</evidence>
<evidence type="ECO:0000259" key="7">
    <source>
        <dbReference type="SMART" id="SM00645"/>
    </source>
</evidence>
<dbReference type="EMBL" id="JAMFTS010000001">
    <property type="protein sequence ID" value="KAJ4805206.1"/>
    <property type="molecule type" value="Genomic_DNA"/>
</dbReference>
<keyword evidence="5" id="KW-0788">Thiol protease</keyword>
<dbReference type="InterPro" id="IPR000668">
    <property type="entry name" value="Peptidase_C1A_C"/>
</dbReference>
<dbReference type="Pfam" id="PF00112">
    <property type="entry name" value="Peptidase_C1"/>
    <property type="match status" value="1"/>
</dbReference>
<feature type="domain" description="Cathepsin propeptide inhibitor" evidence="8">
    <location>
        <begin position="22"/>
        <end position="79"/>
    </location>
</feature>
<keyword evidence="10" id="KW-1185">Reference proteome</keyword>